<evidence type="ECO:0000256" key="2">
    <source>
        <dbReference type="SAM" id="Phobius"/>
    </source>
</evidence>
<proteinExistence type="predicted"/>
<evidence type="ECO:0000313" key="3">
    <source>
        <dbReference type="EMBL" id="CRL22296.1"/>
    </source>
</evidence>
<evidence type="ECO:0000256" key="1">
    <source>
        <dbReference type="ARBA" id="ARBA00004141"/>
    </source>
</evidence>
<dbReference type="GO" id="GO:0016020">
    <property type="term" value="C:membrane"/>
    <property type="evidence" value="ECO:0007669"/>
    <property type="project" value="UniProtKB-SubCell"/>
</dbReference>
<evidence type="ECO:0000313" key="4">
    <source>
        <dbReference type="Proteomes" id="UP000053732"/>
    </source>
</evidence>
<gene>
    <name evidence="3" type="ORF">PCAMFM013_S007g000277</name>
</gene>
<dbReference type="InterPro" id="IPR011701">
    <property type="entry name" value="MFS"/>
</dbReference>
<dbReference type="SUPFAM" id="SSF103473">
    <property type="entry name" value="MFS general substrate transporter"/>
    <property type="match status" value="1"/>
</dbReference>
<protein>
    <submittedName>
        <fullName evidence="3">Sucrose/H+ symporter, plant</fullName>
    </submittedName>
</protein>
<dbReference type="AlphaFoldDB" id="A0A0G4P7J9"/>
<keyword evidence="4" id="KW-1185">Reference proteome</keyword>
<keyword evidence="2" id="KW-0472">Membrane</keyword>
<dbReference type="STRING" id="1429867.A0A0G4P7J9"/>
<keyword evidence="2" id="KW-0812">Transmembrane</keyword>
<name>A0A0G4P7J9_PENC3</name>
<organism evidence="3 4">
    <name type="scientific">Penicillium camemberti (strain FM 013)</name>
    <dbReference type="NCBI Taxonomy" id="1429867"/>
    <lineage>
        <taxon>Eukaryota</taxon>
        <taxon>Fungi</taxon>
        <taxon>Dikarya</taxon>
        <taxon>Ascomycota</taxon>
        <taxon>Pezizomycotina</taxon>
        <taxon>Eurotiomycetes</taxon>
        <taxon>Eurotiomycetidae</taxon>
        <taxon>Eurotiales</taxon>
        <taxon>Aspergillaceae</taxon>
        <taxon>Penicillium</taxon>
    </lineage>
</organism>
<dbReference type="GO" id="GO:0022857">
    <property type="term" value="F:transmembrane transporter activity"/>
    <property type="evidence" value="ECO:0007669"/>
    <property type="project" value="InterPro"/>
</dbReference>
<dbReference type="Pfam" id="PF07690">
    <property type="entry name" value="MFS_1"/>
    <property type="match status" value="1"/>
</dbReference>
<dbReference type="InterPro" id="IPR036259">
    <property type="entry name" value="MFS_trans_sf"/>
</dbReference>
<dbReference type="EMBL" id="HG793140">
    <property type="protein sequence ID" value="CRL22296.1"/>
    <property type="molecule type" value="Genomic_DNA"/>
</dbReference>
<comment type="subcellular location">
    <subcellularLocation>
        <location evidence="1">Membrane</location>
        <topology evidence="1">Multi-pass membrane protein</topology>
    </subcellularLocation>
</comment>
<accession>A0A0G4P7J9</accession>
<sequence>MPEMEPLILSLVQKLYREEIKDPLIEHCPYHSVIDAVGGEKDFAEMALNAIDSRVLAMQGTVITVDIIRLSQIQDPDPWPQTNGGYCDIITDSRDKDYWRGYVGQASVLAIRIPQHCRAIRTGKSNTLHYHILTKPSAAGYRHGNFIRLWIIEFPPCTQISTKEAFENVLEMSFTRAFQTLAPSVLETYFGPCPEGSYSTLGLNVVPPLMQGRELAPRVRGEFTKLLENSEDPEIREWPSIRAQQKREPNASEENLVQAQRCPRLRREENIGALYTAVRRVIEFAEMDFWPTEEKVPWAPLDSQMQPLDLKAWFEVLSKEAALASGDNHYAKSDLAIPIGTTSASVGIVLDSVPSHMYGEISLPWGLRESGFSDTNSLIWFANFQKYKLIPGSFQVSTPSDAEIGLFSTSTQDLIGRSNLRLILLCGKLAEKVALTEQDQKHNFTLELQGVRYECWLRLQNNGIERIFVRSPAPLITLWSNKGPAAVKISTLFRFVSAVSDIKLSTAFYESALTVALVLRGWDDERSKRIDPLEPELVKINPTLRIWLERLGFKEDDDVRRLAECTAGSLRLGFLVLLKALPRAQRGKGPRKVPQSKIRRRGVITSETMEKVRLLLREVQEKLTSVPETKGGEVVKPTDPLASSEDTILVDEDLIIEAVEQGSAMVTESDSKEERLMADRLQKETPQRTEVNLMAYRKGLKLLIGYHFKGHESKKGEVSTYQFNVQHTTFRIHKAPPNQTMFFVKGEVVPVGEKHPQVYATTATESDPGMRFGLRVSLRDDRGEDSFVEYATSSKWQAIAIANSFVDALDGNSFEEICRRKMRYVFVDKRIKNVPPELQPFVNGAGQQAIIATRKYVISRLDLLRTLVGSAAIGPAIGPTLGGILTQYLGWISIFWFLATTAEVIVIAMLLFLRTHKPDLDTQTIFTRLSGIVQTLKILLDTHITLLVICNPATACAPAAIVNSLTTLLAKNYNSSRYIGLCYFPFPLGGLIRLWTAGQLADRLFKRQARRVGEEILPN</sequence>
<feature type="transmembrane region" description="Helical" evidence="2">
    <location>
        <begin position="888"/>
        <end position="913"/>
    </location>
</feature>
<dbReference type="Proteomes" id="UP000053732">
    <property type="component" value="Unassembled WGS sequence"/>
</dbReference>
<reference evidence="3 4" key="1">
    <citation type="journal article" date="2014" name="Nat. Commun.">
        <title>Multiple recent horizontal transfers of a large genomic region in cheese making fungi.</title>
        <authorList>
            <person name="Cheeseman K."/>
            <person name="Ropars J."/>
            <person name="Renault P."/>
            <person name="Dupont J."/>
            <person name="Gouzy J."/>
            <person name="Branca A."/>
            <person name="Abraham A.L."/>
            <person name="Ceppi M."/>
            <person name="Conseiller E."/>
            <person name="Debuchy R."/>
            <person name="Malagnac F."/>
            <person name="Goarin A."/>
            <person name="Silar P."/>
            <person name="Lacoste S."/>
            <person name="Sallet E."/>
            <person name="Bensimon A."/>
            <person name="Giraud T."/>
            <person name="Brygoo Y."/>
        </authorList>
    </citation>
    <scope>NUCLEOTIDE SEQUENCE [LARGE SCALE GENOMIC DNA]</scope>
    <source>
        <strain evidence="4">FM 013</strain>
    </source>
</reference>
<keyword evidence="2" id="KW-1133">Transmembrane helix</keyword>
<dbReference type="Gene3D" id="1.20.1720.10">
    <property type="entry name" value="Multidrug resistance protein D"/>
    <property type="match status" value="1"/>
</dbReference>